<evidence type="ECO:0000313" key="1">
    <source>
        <dbReference type="EMBL" id="GAA4651623.1"/>
    </source>
</evidence>
<comment type="caution">
    <text evidence="1">The sequence shown here is derived from an EMBL/GenBank/DDBJ whole genome shotgun (WGS) entry which is preliminary data.</text>
</comment>
<sequence>MNIEVDRQNHKVHLRHQGEPVTLVLLNHRGKILKHCSSDSIYRSVVKKAISQLMWKISNRRIA</sequence>
<protein>
    <submittedName>
        <fullName evidence="1">Uncharacterized protein</fullName>
    </submittedName>
</protein>
<dbReference type="Proteomes" id="UP001500604">
    <property type="component" value="Unassembled WGS sequence"/>
</dbReference>
<reference evidence="2" key="1">
    <citation type="journal article" date="2019" name="Int. J. Syst. Evol. Microbiol.">
        <title>The Global Catalogue of Microorganisms (GCM) 10K type strain sequencing project: providing services to taxonomists for standard genome sequencing and annotation.</title>
        <authorList>
            <consortium name="The Broad Institute Genomics Platform"/>
            <consortium name="The Broad Institute Genome Sequencing Center for Infectious Disease"/>
            <person name="Wu L."/>
            <person name="Ma J."/>
        </authorList>
    </citation>
    <scope>NUCLEOTIDE SEQUENCE [LARGE SCALE GENOMIC DNA]</scope>
    <source>
        <strain evidence="2">JCM 17805</strain>
    </source>
</reference>
<gene>
    <name evidence="1" type="ORF">GCM10023116_39070</name>
</gene>
<accession>A0ABP8V7Z1</accession>
<keyword evidence="2" id="KW-1185">Reference proteome</keyword>
<evidence type="ECO:0000313" key="2">
    <source>
        <dbReference type="Proteomes" id="UP001500604"/>
    </source>
</evidence>
<name>A0ABP8V7Z1_9GAMM</name>
<dbReference type="EMBL" id="BAABFL010000458">
    <property type="protein sequence ID" value="GAA4651623.1"/>
    <property type="molecule type" value="Genomic_DNA"/>
</dbReference>
<organism evidence="1 2">
    <name type="scientific">Kistimonas scapharcae</name>
    <dbReference type="NCBI Taxonomy" id="1036133"/>
    <lineage>
        <taxon>Bacteria</taxon>
        <taxon>Pseudomonadati</taxon>
        <taxon>Pseudomonadota</taxon>
        <taxon>Gammaproteobacteria</taxon>
        <taxon>Oceanospirillales</taxon>
        <taxon>Endozoicomonadaceae</taxon>
        <taxon>Kistimonas</taxon>
    </lineage>
</organism>
<proteinExistence type="predicted"/>